<sequence length="325" mass="33972">MNHRRRDGLLLVAAATLLWSLAGLFVRLIELPAWDLILWRSVFAGLALLAFSVLRPARGTTFGWIGLGASMLAAVTMAAYAASLTLTSVADVLIVYATLPFVTAGLGWLLLGERPSRRLLTASAAALGGVLLVAGQSARLDGVAGNGLALLMTLAFAGLLIVARRFARIDLVRVNAVAALLCVLVALPMSSGAVPGTTTLVLLAALGVLTTSLSFLLFLTGSRHIPSTEAALIGLLDVVLGPLWVWIVVSEDPGQGALFGGATVLTAVVWYLAPNLGRRPRRGPPGRVRPGPGDAMPSVRSLRETSSSRETTRSREGGREAASRS</sequence>
<feature type="transmembrane region" description="Helical" evidence="2">
    <location>
        <begin position="93"/>
        <end position="112"/>
    </location>
</feature>
<keyword evidence="2" id="KW-0812">Transmembrane</keyword>
<dbReference type="EMBL" id="JAQYXP010000001">
    <property type="protein sequence ID" value="MEN3232385.1"/>
    <property type="molecule type" value="Genomic_DNA"/>
</dbReference>
<protein>
    <submittedName>
        <fullName evidence="4">DMT family transporter</fullName>
    </submittedName>
</protein>
<dbReference type="PANTHER" id="PTHR22911">
    <property type="entry name" value="ACYL-MALONYL CONDENSING ENZYME-RELATED"/>
    <property type="match status" value="1"/>
</dbReference>
<feature type="region of interest" description="Disordered" evidence="1">
    <location>
        <begin position="280"/>
        <end position="325"/>
    </location>
</feature>
<feature type="transmembrane region" description="Helical" evidence="2">
    <location>
        <begin position="119"/>
        <end position="137"/>
    </location>
</feature>
<organism evidence="4 5">
    <name type="scientific">Methylobacterium ajmalii</name>
    <dbReference type="NCBI Taxonomy" id="2738439"/>
    <lineage>
        <taxon>Bacteria</taxon>
        <taxon>Pseudomonadati</taxon>
        <taxon>Pseudomonadota</taxon>
        <taxon>Alphaproteobacteria</taxon>
        <taxon>Hyphomicrobiales</taxon>
        <taxon>Methylobacteriaceae</taxon>
        <taxon>Methylobacterium</taxon>
    </lineage>
</organism>
<feature type="compositionally biased region" description="Basic and acidic residues" evidence="1">
    <location>
        <begin position="301"/>
        <end position="325"/>
    </location>
</feature>
<feature type="transmembrane region" description="Helical" evidence="2">
    <location>
        <begin position="61"/>
        <end position="81"/>
    </location>
</feature>
<feature type="transmembrane region" description="Helical" evidence="2">
    <location>
        <begin position="37"/>
        <end position="54"/>
    </location>
</feature>
<feature type="transmembrane region" description="Helical" evidence="2">
    <location>
        <begin position="143"/>
        <end position="162"/>
    </location>
</feature>
<proteinExistence type="predicted"/>
<evidence type="ECO:0000256" key="1">
    <source>
        <dbReference type="SAM" id="MobiDB-lite"/>
    </source>
</evidence>
<evidence type="ECO:0000259" key="3">
    <source>
        <dbReference type="Pfam" id="PF00892"/>
    </source>
</evidence>
<dbReference type="Pfam" id="PF00892">
    <property type="entry name" value="EamA"/>
    <property type="match status" value="2"/>
</dbReference>
<dbReference type="RefSeq" id="WP_060845659.1">
    <property type="nucleotide sequence ID" value="NZ_JAQYXP010000001.1"/>
</dbReference>
<dbReference type="PANTHER" id="PTHR22911:SF135">
    <property type="entry name" value="BLR4310 PROTEIN"/>
    <property type="match status" value="1"/>
</dbReference>
<evidence type="ECO:0000313" key="5">
    <source>
        <dbReference type="Proteomes" id="UP001407347"/>
    </source>
</evidence>
<feature type="domain" description="EamA" evidence="3">
    <location>
        <begin position="145"/>
        <end position="270"/>
    </location>
</feature>
<dbReference type="SUPFAM" id="SSF103481">
    <property type="entry name" value="Multidrug resistance efflux transporter EmrE"/>
    <property type="match status" value="2"/>
</dbReference>
<dbReference type="Proteomes" id="UP001407347">
    <property type="component" value="Unassembled WGS sequence"/>
</dbReference>
<feature type="transmembrane region" description="Helical" evidence="2">
    <location>
        <begin position="231"/>
        <end position="249"/>
    </location>
</feature>
<feature type="transmembrane region" description="Helical" evidence="2">
    <location>
        <begin position="174"/>
        <end position="194"/>
    </location>
</feature>
<keyword evidence="5" id="KW-1185">Reference proteome</keyword>
<evidence type="ECO:0000256" key="2">
    <source>
        <dbReference type="SAM" id="Phobius"/>
    </source>
</evidence>
<keyword evidence="2" id="KW-0472">Membrane</keyword>
<dbReference type="InterPro" id="IPR000620">
    <property type="entry name" value="EamA_dom"/>
</dbReference>
<evidence type="ECO:0000313" key="4">
    <source>
        <dbReference type="EMBL" id="MEN3232385.1"/>
    </source>
</evidence>
<feature type="domain" description="EamA" evidence="3">
    <location>
        <begin position="8"/>
        <end position="133"/>
    </location>
</feature>
<gene>
    <name evidence="4" type="ORF">PUR29_01980</name>
</gene>
<dbReference type="InterPro" id="IPR037185">
    <property type="entry name" value="EmrE-like"/>
</dbReference>
<accession>A0ABU9ZN23</accession>
<name>A0ABU9ZN23_9HYPH</name>
<comment type="caution">
    <text evidence="4">The sequence shown here is derived from an EMBL/GenBank/DDBJ whole genome shotgun (WGS) entry which is preliminary data.</text>
</comment>
<keyword evidence="2" id="KW-1133">Transmembrane helix</keyword>
<feature type="transmembrane region" description="Helical" evidence="2">
    <location>
        <begin position="200"/>
        <end position="219"/>
    </location>
</feature>
<reference evidence="4 5" key="1">
    <citation type="journal article" date="2023" name="PLoS ONE">
        <title>Complete genome assembly of Hawai'i environmental nontuberculous mycobacteria reveals unexpected co-isolation with methylobacteria.</title>
        <authorList>
            <person name="Hendrix J."/>
            <person name="Epperson L.E."/>
            <person name="Tong E.I."/>
            <person name="Chan Y.L."/>
            <person name="Hasan N.A."/>
            <person name="Dawrs S.N."/>
            <person name="Norton G.J."/>
            <person name="Virdi R."/>
            <person name="Crooks J.L."/>
            <person name="Chan E.D."/>
            <person name="Honda J.R."/>
            <person name="Strong M."/>
        </authorList>
    </citation>
    <scope>NUCLEOTIDE SEQUENCE [LARGE SCALE GENOMIC DNA]</scope>
    <source>
        <strain evidence="4 5">NJH_HI04-1</strain>
    </source>
</reference>
<feature type="transmembrane region" description="Helical" evidence="2">
    <location>
        <begin position="255"/>
        <end position="273"/>
    </location>
</feature>
<feature type="compositionally biased region" description="Low complexity" evidence="1">
    <location>
        <begin position="285"/>
        <end position="300"/>
    </location>
</feature>